<dbReference type="PANTHER" id="PTHR12899:SF3">
    <property type="entry name" value="LARGE RIBOSOMAL SUBUNIT PROTEIN UL18M"/>
    <property type="match status" value="1"/>
</dbReference>
<dbReference type="InterPro" id="IPR004389">
    <property type="entry name" value="Ribosomal_uL18_bac-type"/>
</dbReference>
<comment type="function">
    <text evidence="7">This is one of the proteins that bind and probably mediate the attachment of the 5S RNA into the large ribosomal subunit, where it forms part of the central protuberance.</text>
</comment>
<evidence type="ECO:0000256" key="6">
    <source>
        <dbReference type="ARBA" id="ARBA00035197"/>
    </source>
</evidence>
<proteinExistence type="inferred from homology"/>
<evidence type="ECO:0000256" key="2">
    <source>
        <dbReference type="ARBA" id="ARBA00022730"/>
    </source>
</evidence>
<keyword evidence="5 7" id="KW-0687">Ribonucleoprotein</keyword>
<comment type="caution">
    <text evidence="9">The sequence shown here is derived from an EMBL/GenBank/DDBJ whole genome shotgun (WGS) entry which is preliminary data.</text>
</comment>
<keyword evidence="3 7" id="KW-0694">RNA-binding</keyword>
<evidence type="ECO:0000256" key="5">
    <source>
        <dbReference type="ARBA" id="ARBA00023274"/>
    </source>
</evidence>
<evidence type="ECO:0000256" key="8">
    <source>
        <dbReference type="SAM" id="MobiDB-lite"/>
    </source>
</evidence>
<organism evidence="9 10">
    <name type="scientific">Rhodocytophaga aerolata</name>
    <dbReference type="NCBI Taxonomy" id="455078"/>
    <lineage>
        <taxon>Bacteria</taxon>
        <taxon>Pseudomonadati</taxon>
        <taxon>Bacteroidota</taxon>
        <taxon>Cytophagia</taxon>
        <taxon>Cytophagales</taxon>
        <taxon>Rhodocytophagaceae</taxon>
        <taxon>Rhodocytophaga</taxon>
    </lineage>
</organism>
<sequence>MANQKENRRTRIKKSIRSKVSGTAEKPRLSVFRSNTGVYAQIIDDMSGKTLVSASSKEIESKGLNIEISKNVGKKLAEKAVSNGISTVVFDRGGYLFHGKVKALAEGAREGGLKF</sequence>
<evidence type="ECO:0000256" key="3">
    <source>
        <dbReference type="ARBA" id="ARBA00022884"/>
    </source>
</evidence>
<evidence type="ECO:0000256" key="1">
    <source>
        <dbReference type="ARBA" id="ARBA00007116"/>
    </source>
</evidence>
<keyword evidence="4 7" id="KW-0689">Ribosomal protein</keyword>
<dbReference type="Proteomes" id="UP001168528">
    <property type="component" value="Unassembled WGS sequence"/>
</dbReference>
<dbReference type="CDD" id="cd00432">
    <property type="entry name" value="Ribosomal_L18_L5e"/>
    <property type="match status" value="1"/>
</dbReference>
<comment type="subunit">
    <text evidence="7">Part of the 50S ribosomal subunit; part of the 5S rRNA/L5/L18/L25 subcomplex. Contacts the 5S and 23S rRNAs.</text>
</comment>
<accession>A0ABT8R8P1</accession>
<dbReference type="InterPro" id="IPR005484">
    <property type="entry name" value="Ribosomal_uL18_bac/plant/anim"/>
</dbReference>
<keyword evidence="2 7" id="KW-0699">rRNA-binding</keyword>
<dbReference type="HAMAP" id="MF_01337_B">
    <property type="entry name" value="Ribosomal_uL18_B"/>
    <property type="match status" value="1"/>
</dbReference>
<dbReference type="InterPro" id="IPR057268">
    <property type="entry name" value="Ribosomal_L18"/>
</dbReference>
<protein>
    <recommendedName>
        <fullName evidence="6 7">Large ribosomal subunit protein uL18</fullName>
    </recommendedName>
</protein>
<dbReference type="GO" id="GO:0005840">
    <property type="term" value="C:ribosome"/>
    <property type="evidence" value="ECO:0007669"/>
    <property type="project" value="UniProtKB-KW"/>
</dbReference>
<evidence type="ECO:0000313" key="10">
    <source>
        <dbReference type="Proteomes" id="UP001168528"/>
    </source>
</evidence>
<dbReference type="RefSeq" id="WP_302039273.1">
    <property type="nucleotide sequence ID" value="NZ_JAUKPO010000012.1"/>
</dbReference>
<name>A0ABT8R8P1_9BACT</name>
<reference evidence="9" key="1">
    <citation type="submission" date="2023-07" db="EMBL/GenBank/DDBJ databases">
        <title>The genome sequence of Rhodocytophaga aerolata KACC 12507.</title>
        <authorList>
            <person name="Zhang X."/>
        </authorList>
    </citation>
    <scope>NUCLEOTIDE SEQUENCE</scope>
    <source>
        <strain evidence="9">KACC 12507</strain>
    </source>
</reference>
<dbReference type="Pfam" id="PF00861">
    <property type="entry name" value="Ribosomal_L18p"/>
    <property type="match status" value="1"/>
</dbReference>
<dbReference type="SUPFAM" id="SSF53137">
    <property type="entry name" value="Translational machinery components"/>
    <property type="match status" value="1"/>
</dbReference>
<comment type="similarity">
    <text evidence="1 7">Belongs to the universal ribosomal protein uL18 family.</text>
</comment>
<dbReference type="NCBIfam" id="TIGR00060">
    <property type="entry name" value="L18_bact"/>
    <property type="match status" value="1"/>
</dbReference>
<dbReference type="PANTHER" id="PTHR12899">
    <property type="entry name" value="39S RIBOSOMAL PROTEIN L18, MITOCHONDRIAL"/>
    <property type="match status" value="1"/>
</dbReference>
<feature type="region of interest" description="Disordered" evidence="8">
    <location>
        <begin position="1"/>
        <end position="21"/>
    </location>
</feature>
<evidence type="ECO:0000256" key="4">
    <source>
        <dbReference type="ARBA" id="ARBA00022980"/>
    </source>
</evidence>
<evidence type="ECO:0000313" key="9">
    <source>
        <dbReference type="EMBL" id="MDO1448470.1"/>
    </source>
</evidence>
<dbReference type="Gene3D" id="3.30.420.100">
    <property type="match status" value="1"/>
</dbReference>
<evidence type="ECO:0000256" key="7">
    <source>
        <dbReference type="HAMAP-Rule" id="MF_01337"/>
    </source>
</evidence>
<dbReference type="EMBL" id="JAUKPO010000012">
    <property type="protein sequence ID" value="MDO1448470.1"/>
    <property type="molecule type" value="Genomic_DNA"/>
</dbReference>
<keyword evidence="10" id="KW-1185">Reference proteome</keyword>
<gene>
    <name evidence="7 9" type="primary">rplR</name>
    <name evidence="9" type="ORF">Q0590_19495</name>
</gene>